<dbReference type="EMBL" id="CP039345">
    <property type="protein sequence ID" value="QCD78472.1"/>
    <property type="molecule type" value="Genomic_DNA"/>
</dbReference>
<keyword evidence="1" id="KW-0812">Transmembrane</keyword>
<keyword evidence="3" id="KW-1185">Reference proteome</keyword>
<proteinExistence type="predicted"/>
<evidence type="ECO:0000256" key="1">
    <source>
        <dbReference type="SAM" id="Phobius"/>
    </source>
</evidence>
<accession>A0A4D6KLU0</accession>
<sequence length="111" mass="12454">MVTKLWWCGATAVMEMVFARKWCYCEIFEGGEVAAMATVVAFVNGAGMEVLLMVVSDKKVMLLLDSRKDVGGGHRKQFSLMMTTQWLPARSVNGREWWPAVSMVMVGEEEN</sequence>
<name>A0A4D6KLU0_VIGUN</name>
<feature type="transmembrane region" description="Helical" evidence="1">
    <location>
        <begin position="35"/>
        <end position="55"/>
    </location>
</feature>
<keyword evidence="1" id="KW-1133">Transmembrane helix</keyword>
<dbReference type="AlphaFoldDB" id="A0A4D6KLU0"/>
<organism evidence="2 3">
    <name type="scientific">Vigna unguiculata</name>
    <name type="common">Cowpea</name>
    <dbReference type="NCBI Taxonomy" id="3917"/>
    <lineage>
        <taxon>Eukaryota</taxon>
        <taxon>Viridiplantae</taxon>
        <taxon>Streptophyta</taxon>
        <taxon>Embryophyta</taxon>
        <taxon>Tracheophyta</taxon>
        <taxon>Spermatophyta</taxon>
        <taxon>Magnoliopsida</taxon>
        <taxon>eudicotyledons</taxon>
        <taxon>Gunneridae</taxon>
        <taxon>Pentapetalae</taxon>
        <taxon>rosids</taxon>
        <taxon>fabids</taxon>
        <taxon>Fabales</taxon>
        <taxon>Fabaceae</taxon>
        <taxon>Papilionoideae</taxon>
        <taxon>50 kb inversion clade</taxon>
        <taxon>NPAAA clade</taxon>
        <taxon>indigoferoid/millettioid clade</taxon>
        <taxon>Phaseoleae</taxon>
        <taxon>Vigna</taxon>
    </lineage>
</organism>
<protein>
    <submittedName>
        <fullName evidence="2">Uncharacterized protein</fullName>
    </submittedName>
</protein>
<keyword evidence="1" id="KW-0472">Membrane</keyword>
<evidence type="ECO:0000313" key="2">
    <source>
        <dbReference type="EMBL" id="QCD78472.1"/>
    </source>
</evidence>
<gene>
    <name evidence="2" type="ORF">DEO72_LG1g2105</name>
</gene>
<dbReference type="Proteomes" id="UP000501690">
    <property type="component" value="Linkage Group LG1"/>
</dbReference>
<evidence type="ECO:0000313" key="3">
    <source>
        <dbReference type="Proteomes" id="UP000501690"/>
    </source>
</evidence>
<reference evidence="2 3" key="1">
    <citation type="submission" date="2019-04" db="EMBL/GenBank/DDBJ databases">
        <title>An improved genome assembly and genetic linkage map for asparagus bean, Vigna unguiculata ssp. sesquipedialis.</title>
        <authorList>
            <person name="Xia Q."/>
            <person name="Zhang R."/>
            <person name="Dong Y."/>
        </authorList>
    </citation>
    <scope>NUCLEOTIDE SEQUENCE [LARGE SCALE GENOMIC DNA]</scope>
    <source>
        <tissue evidence="2">Leaf</tissue>
    </source>
</reference>